<protein>
    <submittedName>
        <fullName evidence="1">Uncharacterized protein</fullName>
    </submittedName>
</protein>
<evidence type="ECO:0000313" key="1">
    <source>
        <dbReference type="EMBL" id="MBB2959526.1"/>
    </source>
</evidence>
<proteinExistence type="predicted"/>
<sequence>MNLEVEYGFFVVEIGELPSDKPREDYILSPSKHQRLILAEAGLVTVSTGWPNGQVQVDIDFLEHNPGRPVLESGQEMQEISIRPFGTDIVLTSPGSIETPDTVIGSSPSGFYRFRCIATGRERDNEDSVEKYRIEIWPTFGVEAEVLDNIRDMY</sequence>
<dbReference type="AlphaFoldDB" id="A0A7W4URX1"/>
<dbReference type="EMBL" id="JACHWJ010000012">
    <property type="protein sequence ID" value="MBB2959526.1"/>
    <property type="molecule type" value="Genomic_DNA"/>
</dbReference>
<dbReference type="Proteomes" id="UP000545286">
    <property type="component" value="Unassembled WGS sequence"/>
</dbReference>
<organism evidence="1 2">
    <name type="scientific">Pseudoclavibacter helvolus</name>
    <dbReference type="NCBI Taxonomy" id="255205"/>
    <lineage>
        <taxon>Bacteria</taxon>
        <taxon>Bacillati</taxon>
        <taxon>Actinomycetota</taxon>
        <taxon>Actinomycetes</taxon>
        <taxon>Micrococcales</taxon>
        <taxon>Microbacteriaceae</taxon>
        <taxon>Pseudoclavibacter</taxon>
    </lineage>
</organism>
<accession>A0A7W4URX1</accession>
<dbReference type="RefSeq" id="WP_183626864.1">
    <property type="nucleotide sequence ID" value="NZ_JACHWJ010000012.1"/>
</dbReference>
<reference evidence="1 2" key="1">
    <citation type="submission" date="2020-08" db="EMBL/GenBank/DDBJ databases">
        <title>Sequencing the genomes of 1000 actinobacteria strains.</title>
        <authorList>
            <person name="Klenk H.-P."/>
        </authorList>
    </citation>
    <scope>NUCLEOTIDE SEQUENCE [LARGE SCALE GENOMIC DNA]</scope>
    <source>
        <strain evidence="1 2">DSM 20419</strain>
    </source>
</reference>
<keyword evidence="2" id="KW-1185">Reference proteome</keyword>
<evidence type="ECO:0000313" key="2">
    <source>
        <dbReference type="Proteomes" id="UP000545286"/>
    </source>
</evidence>
<comment type="caution">
    <text evidence="1">The sequence shown here is derived from an EMBL/GenBank/DDBJ whole genome shotgun (WGS) entry which is preliminary data.</text>
</comment>
<name>A0A7W4URX1_9MICO</name>
<gene>
    <name evidence="1" type="ORF">FHX72_003695</name>
</gene>